<evidence type="ECO:0000256" key="13">
    <source>
        <dbReference type="ARBA" id="ARBA00023160"/>
    </source>
</evidence>
<gene>
    <name evidence="16" type="ORF">JYA63_14755</name>
</gene>
<organism evidence="16 17">
    <name type="scientific">Fictibacillus nanhaiensis</name>
    <dbReference type="NCBI Taxonomy" id="742169"/>
    <lineage>
        <taxon>Bacteria</taxon>
        <taxon>Bacillati</taxon>
        <taxon>Bacillota</taxon>
        <taxon>Bacilli</taxon>
        <taxon>Bacillales</taxon>
        <taxon>Fictibacillaceae</taxon>
        <taxon>Fictibacillus</taxon>
    </lineage>
</organism>
<comment type="cofactor">
    <cofactor evidence="1">
        <name>Zn(2+)</name>
        <dbReference type="ChEBI" id="CHEBI:29105"/>
    </cofactor>
</comment>
<evidence type="ECO:0000256" key="14">
    <source>
        <dbReference type="SAM" id="Phobius"/>
    </source>
</evidence>
<dbReference type="Proteomes" id="UP001296923">
    <property type="component" value="Unassembled WGS sequence"/>
</dbReference>
<dbReference type="PANTHER" id="PTHR12863:SF1">
    <property type="entry name" value="FATTY ACID 2-HYDROXYLASE"/>
    <property type="match status" value="1"/>
</dbReference>
<keyword evidence="4 14" id="KW-0812">Transmembrane</keyword>
<evidence type="ECO:0000256" key="9">
    <source>
        <dbReference type="ARBA" id="ARBA00022989"/>
    </source>
</evidence>
<protein>
    <submittedName>
        <fullName evidence="16">Sterol desaturase family protein</fullName>
    </submittedName>
</protein>
<keyword evidence="7" id="KW-0276">Fatty acid metabolism</keyword>
<sequence>MKSKGIYGDFFLHMDILIMMVIFIVMNSYLFTTDITINVLSFFPLGILIYMFSEYFTHRFFFHIKAPKNTFLFKLIKRLHYDHHRKPNELKLLFLPVWYSAPSLFFLSTLLYLITRSVPYTLSFASGLLFMFFIYEWKHYVAHRPLKPKTRFGRWIKKTHTLHHYKNENYWYGVSTPFIDVLFGTLKDEKEVEWSATAKHLEDR</sequence>
<dbReference type="EMBL" id="JAFHKR010000039">
    <property type="protein sequence ID" value="MBN3555536.1"/>
    <property type="molecule type" value="Genomic_DNA"/>
</dbReference>
<accession>A0ABS2ZRQ1</accession>
<feature type="transmembrane region" description="Helical" evidence="14">
    <location>
        <begin position="37"/>
        <end position="56"/>
    </location>
</feature>
<evidence type="ECO:0000256" key="3">
    <source>
        <dbReference type="ARBA" id="ARBA00022516"/>
    </source>
</evidence>
<evidence type="ECO:0000256" key="10">
    <source>
        <dbReference type="ARBA" id="ARBA00023002"/>
    </source>
</evidence>
<feature type="domain" description="Fatty acid hydroxylase" evidence="15">
    <location>
        <begin position="44"/>
        <end position="185"/>
    </location>
</feature>
<evidence type="ECO:0000313" key="16">
    <source>
        <dbReference type="EMBL" id="MBN3555536.1"/>
    </source>
</evidence>
<dbReference type="PANTHER" id="PTHR12863">
    <property type="entry name" value="FATTY ACID HYDROXYLASE"/>
    <property type="match status" value="1"/>
</dbReference>
<keyword evidence="13" id="KW-0275">Fatty acid biosynthesis</keyword>
<keyword evidence="11" id="KW-0443">Lipid metabolism</keyword>
<keyword evidence="12 14" id="KW-0472">Membrane</keyword>
<feature type="transmembrane region" description="Helical" evidence="14">
    <location>
        <begin position="92"/>
        <end position="114"/>
    </location>
</feature>
<keyword evidence="6" id="KW-0256">Endoplasmic reticulum</keyword>
<evidence type="ECO:0000256" key="4">
    <source>
        <dbReference type="ARBA" id="ARBA00022692"/>
    </source>
</evidence>
<keyword evidence="10" id="KW-0560">Oxidoreductase</keyword>
<keyword evidence="3" id="KW-0444">Lipid biosynthesis</keyword>
<comment type="subcellular location">
    <subcellularLocation>
        <location evidence="2">Endoplasmic reticulum membrane</location>
        <topology evidence="2">Multi-pass membrane protein</topology>
    </subcellularLocation>
</comment>
<evidence type="ECO:0000256" key="11">
    <source>
        <dbReference type="ARBA" id="ARBA00023098"/>
    </source>
</evidence>
<name>A0ABS2ZRQ1_9BACL</name>
<dbReference type="InterPro" id="IPR006694">
    <property type="entry name" value="Fatty_acid_hydroxylase"/>
</dbReference>
<evidence type="ECO:0000256" key="2">
    <source>
        <dbReference type="ARBA" id="ARBA00004477"/>
    </source>
</evidence>
<keyword evidence="9 14" id="KW-1133">Transmembrane helix</keyword>
<evidence type="ECO:0000256" key="6">
    <source>
        <dbReference type="ARBA" id="ARBA00022824"/>
    </source>
</evidence>
<keyword evidence="8" id="KW-0862">Zinc</keyword>
<feature type="transmembrane region" description="Helical" evidence="14">
    <location>
        <begin position="12"/>
        <end position="31"/>
    </location>
</feature>
<dbReference type="RefSeq" id="WP_205726347.1">
    <property type="nucleotide sequence ID" value="NZ_JAFHKR010000039.1"/>
</dbReference>
<evidence type="ECO:0000256" key="12">
    <source>
        <dbReference type="ARBA" id="ARBA00023136"/>
    </source>
</evidence>
<evidence type="ECO:0000313" key="17">
    <source>
        <dbReference type="Proteomes" id="UP001296923"/>
    </source>
</evidence>
<evidence type="ECO:0000256" key="1">
    <source>
        <dbReference type="ARBA" id="ARBA00001947"/>
    </source>
</evidence>
<evidence type="ECO:0000256" key="5">
    <source>
        <dbReference type="ARBA" id="ARBA00022723"/>
    </source>
</evidence>
<evidence type="ECO:0000256" key="8">
    <source>
        <dbReference type="ARBA" id="ARBA00022833"/>
    </source>
</evidence>
<keyword evidence="17" id="KW-1185">Reference proteome</keyword>
<keyword evidence="5" id="KW-0479">Metal-binding</keyword>
<proteinExistence type="predicted"/>
<evidence type="ECO:0000259" key="15">
    <source>
        <dbReference type="Pfam" id="PF04116"/>
    </source>
</evidence>
<dbReference type="InterPro" id="IPR014430">
    <property type="entry name" value="Scs7"/>
</dbReference>
<dbReference type="Pfam" id="PF04116">
    <property type="entry name" value="FA_hydroxylase"/>
    <property type="match status" value="1"/>
</dbReference>
<reference evidence="16 17" key="1">
    <citation type="submission" date="2021-01" db="EMBL/GenBank/DDBJ databases">
        <title>Genome Sequencing of Type Strains.</title>
        <authorList>
            <person name="Lemaire J.F."/>
            <person name="Inderbitzin P."/>
            <person name="Collins S.B."/>
            <person name="Wespe N."/>
            <person name="Knight-Connoni V."/>
        </authorList>
    </citation>
    <scope>NUCLEOTIDE SEQUENCE [LARGE SCALE GENOMIC DNA]</scope>
    <source>
        <strain evidence="16 17">DSM 23009</strain>
    </source>
</reference>
<feature type="transmembrane region" description="Helical" evidence="14">
    <location>
        <begin position="120"/>
        <end position="137"/>
    </location>
</feature>
<comment type="caution">
    <text evidence="16">The sequence shown here is derived from an EMBL/GenBank/DDBJ whole genome shotgun (WGS) entry which is preliminary data.</text>
</comment>
<evidence type="ECO:0000256" key="7">
    <source>
        <dbReference type="ARBA" id="ARBA00022832"/>
    </source>
</evidence>